<sequence>MKRPLRKEADPLPSSGRGLMHVCPHCAAPLTLHDLRDGDQGYWCHPCGRGHRASNPPLNALRRLPQTG</sequence>
<name>A0A246BT35_9DEIO</name>
<gene>
    <name evidence="2" type="ORF">CBQ26_01035</name>
</gene>
<dbReference type="EMBL" id="NHMK01000004">
    <property type="protein sequence ID" value="OWL98835.1"/>
    <property type="molecule type" value="Genomic_DNA"/>
</dbReference>
<evidence type="ECO:0000313" key="3">
    <source>
        <dbReference type="Proteomes" id="UP000197208"/>
    </source>
</evidence>
<protein>
    <submittedName>
        <fullName evidence="2">Uncharacterized protein</fullName>
    </submittedName>
</protein>
<keyword evidence="3" id="KW-1185">Reference proteome</keyword>
<proteinExistence type="predicted"/>
<accession>A0A246BT35</accession>
<evidence type="ECO:0000256" key="1">
    <source>
        <dbReference type="SAM" id="MobiDB-lite"/>
    </source>
</evidence>
<feature type="region of interest" description="Disordered" evidence="1">
    <location>
        <begin position="49"/>
        <end position="68"/>
    </location>
</feature>
<reference evidence="2 3" key="1">
    <citation type="submission" date="2017-05" db="EMBL/GenBank/DDBJ databases">
        <title>De novo genome assembly of Deniococcus indicus strain DR1.</title>
        <authorList>
            <person name="Chauhan D."/>
            <person name="Yennamalli R.M."/>
            <person name="Priyadarshini R."/>
        </authorList>
    </citation>
    <scope>NUCLEOTIDE SEQUENCE [LARGE SCALE GENOMIC DNA]</scope>
    <source>
        <strain evidence="2 3">DR1</strain>
    </source>
</reference>
<dbReference type="AlphaFoldDB" id="A0A246BT35"/>
<dbReference type="Proteomes" id="UP000197208">
    <property type="component" value="Unassembled WGS sequence"/>
</dbReference>
<dbReference type="OrthoDB" id="72978at2"/>
<comment type="caution">
    <text evidence="2">The sequence shown here is derived from an EMBL/GenBank/DDBJ whole genome shotgun (WGS) entry which is preliminary data.</text>
</comment>
<organism evidence="2 3">
    <name type="scientific">Deinococcus indicus</name>
    <dbReference type="NCBI Taxonomy" id="223556"/>
    <lineage>
        <taxon>Bacteria</taxon>
        <taxon>Thermotogati</taxon>
        <taxon>Deinococcota</taxon>
        <taxon>Deinococci</taxon>
        <taxon>Deinococcales</taxon>
        <taxon>Deinococcaceae</taxon>
        <taxon>Deinococcus</taxon>
    </lineage>
</organism>
<evidence type="ECO:0000313" key="2">
    <source>
        <dbReference type="EMBL" id="OWL98835.1"/>
    </source>
</evidence>